<evidence type="ECO:0000256" key="1">
    <source>
        <dbReference type="SAM" id="Phobius"/>
    </source>
</evidence>
<reference evidence="2" key="1">
    <citation type="submission" date="2021-01" db="EMBL/GenBank/DDBJ databases">
        <authorList>
            <person name="Corre E."/>
            <person name="Pelletier E."/>
            <person name="Niang G."/>
            <person name="Scheremetjew M."/>
            <person name="Finn R."/>
            <person name="Kale V."/>
            <person name="Holt S."/>
            <person name="Cochrane G."/>
            <person name="Meng A."/>
            <person name="Brown T."/>
            <person name="Cohen L."/>
        </authorList>
    </citation>
    <scope>NUCLEOTIDE SEQUENCE</scope>
    <source>
        <strain evidence="2">CCMP644</strain>
    </source>
</reference>
<keyword evidence="1" id="KW-0472">Membrane</keyword>
<accession>A0A6U4SSE7</accession>
<evidence type="ECO:0000313" key="2">
    <source>
        <dbReference type="EMBL" id="CAD8948538.1"/>
    </source>
</evidence>
<dbReference type="AlphaFoldDB" id="A0A6U4SSE7"/>
<organism evidence="2">
    <name type="scientific">Hemiselmis andersenii</name>
    <name type="common">Cryptophyte alga</name>
    <dbReference type="NCBI Taxonomy" id="464988"/>
    <lineage>
        <taxon>Eukaryota</taxon>
        <taxon>Cryptophyceae</taxon>
        <taxon>Cryptomonadales</taxon>
        <taxon>Hemiselmidaceae</taxon>
        <taxon>Hemiselmis</taxon>
    </lineage>
</organism>
<name>A0A6U4SSE7_HEMAN</name>
<proteinExistence type="predicted"/>
<keyword evidence="1" id="KW-1133">Transmembrane helix</keyword>
<dbReference type="EMBL" id="HBFX01004964">
    <property type="protein sequence ID" value="CAD8948538.1"/>
    <property type="molecule type" value="Transcribed_RNA"/>
</dbReference>
<feature type="transmembrane region" description="Helical" evidence="1">
    <location>
        <begin position="56"/>
        <end position="78"/>
    </location>
</feature>
<protein>
    <submittedName>
        <fullName evidence="2">Uncharacterized protein</fullName>
    </submittedName>
</protein>
<keyword evidence="1" id="KW-0812">Transmembrane</keyword>
<gene>
    <name evidence="2" type="ORF">HAND00432_LOCUS3056</name>
</gene>
<sequence>MVLIDVEDRDSAYGTFSDDDIAGLRSEASQREITRSNPRFIEEHEKPFRLPWFSKIMIGIAVVGFCTVGTILLGAFFSGHLGMMSVTRGDLAKLSAISGVPGVKQSRLLKAALGKAKDPNAQMSVYGTRLPKARMHSVIALPKHFAAPE</sequence>